<evidence type="ECO:0000256" key="5">
    <source>
        <dbReference type="ARBA" id="ARBA00023033"/>
    </source>
</evidence>
<gene>
    <name evidence="8" type="ORF">PCL_03496</name>
    <name evidence="7" type="ORF">Purlil1_5019</name>
</gene>
<dbReference type="EMBL" id="LCWV01000001">
    <property type="protein sequence ID" value="PWI76302.1"/>
    <property type="molecule type" value="Genomic_DNA"/>
</dbReference>
<keyword evidence="2" id="KW-0285">Flavoprotein</keyword>
<feature type="domain" description="FAD-binding" evidence="6">
    <location>
        <begin position="61"/>
        <end position="384"/>
    </location>
</feature>
<dbReference type="InterPro" id="IPR002938">
    <property type="entry name" value="FAD-bd"/>
</dbReference>
<comment type="similarity">
    <text evidence="1">Belongs to the paxM FAD-dependent monooxygenase family.</text>
</comment>
<dbReference type="GO" id="GO:0004497">
    <property type="term" value="F:monooxygenase activity"/>
    <property type="evidence" value="ECO:0007669"/>
    <property type="project" value="UniProtKB-KW"/>
</dbReference>
<evidence type="ECO:0000313" key="8">
    <source>
        <dbReference type="EMBL" id="PWI76302.1"/>
    </source>
</evidence>
<evidence type="ECO:0000313" key="10">
    <source>
        <dbReference type="Proteomes" id="UP001287286"/>
    </source>
</evidence>
<reference evidence="8" key="1">
    <citation type="submission" date="2015-05" db="EMBL/GenBank/DDBJ databases">
        <authorList>
            <person name="Wang D.B."/>
            <person name="Wang M."/>
        </authorList>
    </citation>
    <scope>NUCLEOTIDE SEQUENCE</scope>
    <source>
        <strain evidence="8">36-1</strain>
    </source>
</reference>
<accession>A0A2U3EP91</accession>
<dbReference type="PRINTS" id="PR00420">
    <property type="entry name" value="RNGMNOXGNASE"/>
</dbReference>
<keyword evidence="3" id="KW-0274">FAD</keyword>
<evidence type="ECO:0000256" key="2">
    <source>
        <dbReference type="ARBA" id="ARBA00022630"/>
    </source>
</evidence>
<evidence type="ECO:0000259" key="6">
    <source>
        <dbReference type="Pfam" id="PF01494"/>
    </source>
</evidence>
<dbReference type="Pfam" id="PF01494">
    <property type="entry name" value="FAD_binding_3"/>
    <property type="match status" value="1"/>
</dbReference>
<dbReference type="SUPFAM" id="SSF51905">
    <property type="entry name" value="FAD/NAD(P)-binding domain"/>
    <property type="match status" value="1"/>
</dbReference>
<dbReference type="PANTHER" id="PTHR13789">
    <property type="entry name" value="MONOOXYGENASE"/>
    <property type="match status" value="1"/>
</dbReference>
<dbReference type="Proteomes" id="UP001287286">
    <property type="component" value="Unassembled WGS sequence"/>
</dbReference>
<dbReference type="GO" id="GO:0071949">
    <property type="term" value="F:FAD binding"/>
    <property type="evidence" value="ECO:0007669"/>
    <property type="project" value="InterPro"/>
</dbReference>
<dbReference type="SUPFAM" id="SSF54373">
    <property type="entry name" value="FAD-linked reductases, C-terminal domain"/>
    <property type="match status" value="1"/>
</dbReference>
<evidence type="ECO:0000313" key="7">
    <source>
        <dbReference type="EMBL" id="KAK4090883.1"/>
    </source>
</evidence>
<keyword evidence="4" id="KW-0560">Oxidoreductase</keyword>
<evidence type="ECO:0000256" key="1">
    <source>
        <dbReference type="ARBA" id="ARBA00007992"/>
    </source>
</evidence>
<evidence type="ECO:0000256" key="4">
    <source>
        <dbReference type="ARBA" id="ARBA00023002"/>
    </source>
</evidence>
<evidence type="ECO:0000256" key="3">
    <source>
        <dbReference type="ARBA" id="ARBA00022827"/>
    </source>
</evidence>
<keyword evidence="10" id="KW-1185">Reference proteome</keyword>
<reference evidence="8 9" key="2">
    <citation type="journal article" date="2016" name="Front. Microbiol.">
        <title>Genome and transcriptome sequences reveal the specific parasitism of the nematophagous Purpureocillium lilacinum 36-1.</title>
        <authorList>
            <person name="Xie J."/>
            <person name="Li S."/>
            <person name="Mo C."/>
            <person name="Xiao X."/>
            <person name="Peng D."/>
            <person name="Wang G."/>
            <person name="Xiao Y."/>
        </authorList>
    </citation>
    <scope>NUCLEOTIDE SEQUENCE [LARGE SCALE GENOMIC DNA]</scope>
    <source>
        <strain evidence="8 9">36-1</strain>
    </source>
</reference>
<dbReference type="InterPro" id="IPR036188">
    <property type="entry name" value="FAD/NAD-bd_sf"/>
</dbReference>
<keyword evidence="5" id="KW-0503">Monooxygenase</keyword>
<protein>
    <recommendedName>
        <fullName evidence="6">FAD-binding domain-containing protein</fullName>
    </recommendedName>
</protein>
<dbReference type="EMBL" id="JAWRVI010000014">
    <property type="protein sequence ID" value="KAK4090883.1"/>
    <property type="molecule type" value="Genomic_DNA"/>
</dbReference>
<organism evidence="8 9">
    <name type="scientific">Purpureocillium lilacinum</name>
    <name type="common">Paecilomyces lilacinus</name>
    <dbReference type="NCBI Taxonomy" id="33203"/>
    <lineage>
        <taxon>Eukaryota</taxon>
        <taxon>Fungi</taxon>
        <taxon>Dikarya</taxon>
        <taxon>Ascomycota</taxon>
        <taxon>Pezizomycotina</taxon>
        <taxon>Sordariomycetes</taxon>
        <taxon>Hypocreomycetidae</taxon>
        <taxon>Hypocreales</taxon>
        <taxon>Ophiocordycipitaceae</taxon>
        <taxon>Purpureocillium</taxon>
    </lineage>
</organism>
<evidence type="ECO:0000313" key="9">
    <source>
        <dbReference type="Proteomes" id="UP000245956"/>
    </source>
</evidence>
<reference evidence="7" key="3">
    <citation type="submission" date="2023-11" db="EMBL/GenBank/DDBJ databases">
        <authorList>
            <person name="Beijen E."/>
            <person name="Ohm R.A."/>
        </authorList>
    </citation>
    <scope>NUCLEOTIDE SEQUENCE</scope>
    <source>
        <strain evidence="7">CBS 150709</strain>
    </source>
</reference>
<comment type="caution">
    <text evidence="8">The sequence shown here is derived from an EMBL/GenBank/DDBJ whole genome shotgun (WGS) entry which is preliminary data.</text>
</comment>
<name>A0A2U3EP91_PURLI</name>
<dbReference type="Gene3D" id="3.50.50.60">
    <property type="entry name" value="FAD/NAD(P)-binding domain"/>
    <property type="match status" value="1"/>
</dbReference>
<dbReference type="AlphaFoldDB" id="A0A2U3EP91"/>
<dbReference type="InterPro" id="IPR050493">
    <property type="entry name" value="FAD-dep_Monooxygenase_BioMet"/>
</dbReference>
<dbReference type="PANTHER" id="PTHR13789:SF309">
    <property type="entry name" value="PUTATIVE (AFU_ORTHOLOGUE AFUA_6G14510)-RELATED"/>
    <property type="match status" value="1"/>
</dbReference>
<reference evidence="7 10" key="4">
    <citation type="journal article" date="2024" name="Microbiol. Resour. Announc.">
        <title>Genome annotations for the ascomycete fungi Trichoderma harzianum, Trichoderma aggressivum, and Purpureocillium lilacinum.</title>
        <authorList>
            <person name="Beijen E.P.W."/>
            <person name="Ohm R.A."/>
        </authorList>
    </citation>
    <scope>NUCLEOTIDE SEQUENCE [LARGE SCALE GENOMIC DNA]</scope>
    <source>
        <strain evidence="7 10">CBS 150709</strain>
    </source>
</reference>
<dbReference type="Proteomes" id="UP000245956">
    <property type="component" value="Unassembled WGS sequence"/>
</dbReference>
<sequence length="497" mass="54838">MPPARAANSQSPQLYARDCPTSGYFIISRIASAIDHTKDQRICEGSRDPVPKRGNVMPGLHVVIVGAGVAGLTCSITLARHKNVKVTVIEKYPSNSQIGNGIQIPCNAARVMLKLGLLDQLIKTSHGVSTGTITMSYSDGKLINERDFTKYSERYGSPWLLAHRVDYMNILYTEACSLGVKFMFGCEVEDIDFDTPMARLTNGEPVHGDVIIGCDGVKSVVRSVMHPSIETENDESLAYRALFTPEQVAKLSPEAAKSINHPGKCLFWLGPYIQIVFYSLRGGSVYNLVVSVIDDDLNAKTENGDSLELLRERFADWDPALQELMATAEGVARFQLLKVQDPPFWSRGNVTLMGDAAHYMLPYLGQGAAMCAEDGFVLGTLLGRTTEHVDGRDGVQSSPKDYARAVLDAYEGLRHQRRLRVAKYSRTAGEISHMPEEDAKHIRGDGTYNYDEETCISDWPWIDSRCIKFLLLYKADEEAEAEFARLVESGALGTTPA</sequence>
<proteinExistence type="inferred from homology"/>